<sequence>MKKRIILLLIVCVSAAPFLWAWDGCNQHISPDEFRKRQRAFITEKAELTRQEATEFFPVYFELQDKKKGLYDQIAQLMHQQGRKENVTEAQYEEMIEKASGLRAAQEELERVYYEKFKKILSYKKIYLVQRAEMHFNRELLKIMNKENRGSFEQRERRF</sequence>
<evidence type="ECO:0000313" key="2">
    <source>
        <dbReference type="EMBL" id="KAA6346540.1"/>
    </source>
</evidence>
<proteinExistence type="predicted"/>
<gene>
    <name evidence="1" type="ORF">EZS27_005952</name>
    <name evidence="2" type="ORF">EZS27_005973</name>
</gene>
<organism evidence="2">
    <name type="scientific">termite gut metagenome</name>
    <dbReference type="NCBI Taxonomy" id="433724"/>
    <lineage>
        <taxon>unclassified sequences</taxon>
        <taxon>metagenomes</taxon>
        <taxon>organismal metagenomes</taxon>
    </lineage>
</organism>
<dbReference type="EMBL" id="SNRY01000127">
    <property type="protein sequence ID" value="KAA6346519.1"/>
    <property type="molecule type" value="Genomic_DNA"/>
</dbReference>
<name>A0A5J4SMN0_9ZZZZ</name>
<comment type="caution">
    <text evidence="2">The sequence shown here is derived from an EMBL/GenBank/DDBJ whole genome shotgun (WGS) entry which is preliminary data.</text>
</comment>
<evidence type="ECO:0008006" key="3">
    <source>
        <dbReference type="Google" id="ProtNLM"/>
    </source>
</evidence>
<dbReference type="AlphaFoldDB" id="A0A5J4SMN0"/>
<reference evidence="2" key="1">
    <citation type="submission" date="2019-03" db="EMBL/GenBank/DDBJ databases">
        <title>Single cell metagenomics reveals metabolic interactions within the superorganism composed of flagellate Streblomastix strix and complex community of Bacteroidetes bacteria on its surface.</title>
        <authorList>
            <person name="Treitli S.C."/>
            <person name="Kolisko M."/>
            <person name="Husnik F."/>
            <person name="Keeling P."/>
            <person name="Hampl V."/>
        </authorList>
    </citation>
    <scope>NUCLEOTIDE SEQUENCE</scope>
    <source>
        <strain evidence="2">STM</strain>
    </source>
</reference>
<dbReference type="EMBL" id="SNRY01000127">
    <property type="protein sequence ID" value="KAA6346540.1"/>
    <property type="molecule type" value="Genomic_DNA"/>
</dbReference>
<protein>
    <recommendedName>
        <fullName evidence="3">Periplasmic heavy metal sensor</fullName>
    </recommendedName>
</protein>
<accession>A0A5J4SMN0</accession>
<evidence type="ECO:0000313" key="1">
    <source>
        <dbReference type="EMBL" id="KAA6346519.1"/>
    </source>
</evidence>